<evidence type="ECO:0000313" key="2">
    <source>
        <dbReference type="EMBL" id="MFD1176671.1"/>
    </source>
</evidence>
<dbReference type="EMBL" id="JBHTLM010000006">
    <property type="protein sequence ID" value="MFD1176671.1"/>
    <property type="molecule type" value="Genomic_DNA"/>
</dbReference>
<proteinExistence type="predicted"/>
<feature type="domain" description="N-acetyltransferase" evidence="1">
    <location>
        <begin position="1"/>
        <end position="143"/>
    </location>
</feature>
<dbReference type="InterPro" id="IPR000182">
    <property type="entry name" value="GNAT_dom"/>
</dbReference>
<dbReference type="CDD" id="cd04301">
    <property type="entry name" value="NAT_SF"/>
    <property type="match status" value="1"/>
</dbReference>
<dbReference type="Gene3D" id="3.40.630.30">
    <property type="match status" value="1"/>
</dbReference>
<organism evidence="2 3">
    <name type="scientific">Paenibacillus puldeungensis</name>
    <dbReference type="NCBI Taxonomy" id="696536"/>
    <lineage>
        <taxon>Bacteria</taxon>
        <taxon>Bacillati</taxon>
        <taxon>Bacillota</taxon>
        <taxon>Bacilli</taxon>
        <taxon>Bacillales</taxon>
        <taxon>Paenibacillaceae</taxon>
        <taxon>Paenibacillus</taxon>
    </lineage>
</organism>
<dbReference type="SUPFAM" id="SSF55729">
    <property type="entry name" value="Acyl-CoA N-acyltransferases (Nat)"/>
    <property type="match status" value="1"/>
</dbReference>
<sequence>MLIREAERKDRDQLYELYRMLVPNSRKMNVEEEQIEKVKTDPMNFLLVYDEEGKIFGTLTLNICLQALHGSRPYAIVENIIVHENHRSKNIGQKLLQYVEEYCKSINCHRIMLLSKSTRISAHQFFEREGYDGSISKGFKKYL</sequence>
<dbReference type="InterPro" id="IPR016181">
    <property type="entry name" value="Acyl_CoA_acyltransferase"/>
</dbReference>
<evidence type="ECO:0000259" key="1">
    <source>
        <dbReference type="PROSITE" id="PS51186"/>
    </source>
</evidence>
<keyword evidence="2" id="KW-0808">Transferase</keyword>
<protein>
    <submittedName>
        <fullName evidence="2">GNAT family N-acetyltransferase</fullName>
        <ecNumber evidence="2">2.3.-.-</ecNumber>
    </submittedName>
</protein>
<evidence type="ECO:0000313" key="3">
    <source>
        <dbReference type="Proteomes" id="UP001597262"/>
    </source>
</evidence>
<comment type="caution">
    <text evidence="2">The sequence shown here is derived from an EMBL/GenBank/DDBJ whole genome shotgun (WGS) entry which is preliminary data.</text>
</comment>
<dbReference type="PANTHER" id="PTHR13355">
    <property type="entry name" value="GLUCOSAMINE 6-PHOSPHATE N-ACETYLTRANSFERASE"/>
    <property type="match status" value="1"/>
</dbReference>
<dbReference type="RefSeq" id="WP_379319124.1">
    <property type="nucleotide sequence ID" value="NZ_JBHTLM010000006.1"/>
</dbReference>
<keyword evidence="3" id="KW-1185">Reference proteome</keyword>
<dbReference type="Proteomes" id="UP001597262">
    <property type="component" value="Unassembled WGS sequence"/>
</dbReference>
<accession>A0ABW3RX01</accession>
<dbReference type="PANTHER" id="PTHR13355:SF15">
    <property type="entry name" value="GCN5-RELATED N-ACETYLTRANSFERASE 3, CHLOROPLASTIC"/>
    <property type="match status" value="1"/>
</dbReference>
<dbReference type="InterPro" id="IPR039143">
    <property type="entry name" value="GNPNAT1-like"/>
</dbReference>
<name>A0ABW3RX01_9BACL</name>
<dbReference type="GO" id="GO:0016746">
    <property type="term" value="F:acyltransferase activity"/>
    <property type="evidence" value="ECO:0007669"/>
    <property type="project" value="UniProtKB-KW"/>
</dbReference>
<dbReference type="PROSITE" id="PS51186">
    <property type="entry name" value="GNAT"/>
    <property type="match status" value="1"/>
</dbReference>
<dbReference type="EC" id="2.3.-.-" evidence="2"/>
<keyword evidence="2" id="KW-0012">Acyltransferase</keyword>
<gene>
    <name evidence="2" type="ORF">ACFQ3W_10205</name>
</gene>
<reference evidence="3" key="1">
    <citation type="journal article" date="2019" name="Int. J. Syst. Evol. Microbiol.">
        <title>The Global Catalogue of Microorganisms (GCM) 10K type strain sequencing project: providing services to taxonomists for standard genome sequencing and annotation.</title>
        <authorList>
            <consortium name="The Broad Institute Genomics Platform"/>
            <consortium name="The Broad Institute Genome Sequencing Center for Infectious Disease"/>
            <person name="Wu L."/>
            <person name="Ma J."/>
        </authorList>
    </citation>
    <scope>NUCLEOTIDE SEQUENCE [LARGE SCALE GENOMIC DNA]</scope>
    <source>
        <strain evidence="3">CCUG 59189</strain>
    </source>
</reference>
<dbReference type="Pfam" id="PF00583">
    <property type="entry name" value="Acetyltransf_1"/>
    <property type="match status" value="1"/>
</dbReference>